<evidence type="ECO:0000313" key="3">
    <source>
        <dbReference type="Proteomes" id="UP000518752"/>
    </source>
</evidence>
<organism evidence="2 3">
    <name type="scientific">Collybiopsis confluens</name>
    <dbReference type="NCBI Taxonomy" id="2823264"/>
    <lineage>
        <taxon>Eukaryota</taxon>
        <taxon>Fungi</taxon>
        <taxon>Dikarya</taxon>
        <taxon>Basidiomycota</taxon>
        <taxon>Agaricomycotina</taxon>
        <taxon>Agaricomycetes</taxon>
        <taxon>Agaricomycetidae</taxon>
        <taxon>Agaricales</taxon>
        <taxon>Marasmiineae</taxon>
        <taxon>Omphalotaceae</taxon>
        <taxon>Collybiopsis</taxon>
    </lineage>
</organism>
<comment type="caution">
    <text evidence="2">The sequence shown here is derived from an EMBL/GenBank/DDBJ whole genome shotgun (WGS) entry which is preliminary data.</text>
</comment>
<feature type="compositionally biased region" description="Acidic residues" evidence="1">
    <location>
        <begin position="136"/>
        <end position="152"/>
    </location>
</feature>
<dbReference type="InterPro" id="IPR046521">
    <property type="entry name" value="DUF6698"/>
</dbReference>
<feature type="compositionally biased region" description="Basic residues" evidence="1">
    <location>
        <begin position="88"/>
        <end position="102"/>
    </location>
</feature>
<dbReference type="Proteomes" id="UP000518752">
    <property type="component" value="Unassembled WGS sequence"/>
</dbReference>
<keyword evidence="3" id="KW-1185">Reference proteome</keyword>
<evidence type="ECO:0000256" key="1">
    <source>
        <dbReference type="SAM" id="MobiDB-lite"/>
    </source>
</evidence>
<sequence length="526" mass="60879">MVRNGPQHRSSHQSRSPSHSPMSHSQHLSSRHASDRQSSPIHSRERYQTDPRTTQSSPARIDPKDSRIKELEREILSLQNFTQPNTDKKRKRNETSTMKRKGRVIPRVCTVYEDVHTVLAQHDKYRRNGYHKPPEPEDSDEDELDELGDEERDCQKKEKEERYRLKRGYMGVLELNKVIPDIVKLINNDTTIVEELQAGASSARTHDTSEAMHFVGHQLNKRVQKINDEKTTQYQQALRVHAQKAVECGKKYEQELLAWEANQQTMSHDDGPETLTPRPMEPPSQPEPLLHLLPVFNEKTREERGLQNDLTGLLLCPVQFDWNNTEIRASVRALSTDYDFSSFSNARCFYRHEQFDSEDYDKGYLQSHLLIQLYRHLFTSPSSAKDQPDEVENMPINKKKKLTSNRSSVSQLCQISEVTGRSIAYAAVHLHLALSNADQWTASHEGYNYQNLWEYVVDFFEAPADDEVHKKRRKELLKWWNDRIFAGTKSASNCRGNKMLSRAEYIAKRLQKQVQPPLAPVSQPSG</sequence>
<evidence type="ECO:0000313" key="2">
    <source>
        <dbReference type="EMBL" id="KAF5393790.1"/>
    </source>
</evidence>
<feature type="compositionally biased region" description="Low complexity" evidence="1">
    <location>
        <begin position="13"/>
        <end position="28"/>
    </location>
</feature>
<dbReference type="OrthoDB" id="2662502at2759"/>
<dbReference type="Pfam" id="PF20414">
    <property type="entry name" value="DUF6698"/>
    <property type="match status" value="1"/>
</dbReference>
<feature type="compositionally biased region" description="Basic and acidic residues" evidence="1">
    <location>
        <begin position="61"/>
        <end position="75"/>
    </location>
</feature>
<feature type="region of interest" description="Disordered" evidence="1">
    <location>
        <begin position="125"/>
        <end position="159"/>
    </location>
</feature>
<proteinExistence type="predicted"/>
<reference evidence="2 3" key="1">
    <citation type="journal article" date="2020" name="ISME J.">
        <title>Uncovering the hidden diversity of litter-decomposition mechanisms in mushroom-forming fungi.</title>
        <authorList>
            <person name="Floudas D."/>
            <person name="Bentzer J."/>
            <person name="Ahren D."/>
            <person name="Johansson T."/>
            <person name="Persson P."/>
            <person name="Tunlid A."/>
        </authorList>
    </citation>
    <scope>NUCLEOTIDE SEQUENCE [LARGE SCALE GENOMIC DNA]</scope>
    <source>
        <strain evidence="2 3">CBS 406.79</strain>
    </source>
</reference>
<accession>A0A8H5I289</accession>
<gene>
    <name evidence="2" type="ORF">D9757_000389</name>
</gene>
<feature type="region of interest" description="Disordered" evidence="1">
    <location>
        <begin position="1"/>
        <end position="102"/>
    </location>
</feature>
<dbReference type="AlphaFoldDB" id="A0A8H5I289"/>
<protein>
    <submittedName>
        <fullName evidence="2">Uncharacterized protein</fullName>
    </submittedName>
</protein>
<name>A0A8H5I289_9AGAR</name>
<dbReference type="EMBL" id="JAACJN010000001">
    <property type="protein sequence ID" value="KAF5393790.1"/>
    <property type="molecule type" value="Genomic_DNA"/>
</dbReference>